<dbReference type="GO" id="GO:0005634">
    <property type="term" value="C:nucleus"/>
    <property type="evidence" value="ECO:0007669"/>
    <property type="project" value="TreeGrafter"/>
</dbReference>
<feature type="compositionally biased region" description="Acidic residues" evidence="13">
    <location>
        <begin position="175"/>
        <end position="184"/>
    </location>
</feature>
<evidence type="ECO:0000313" key="15">
    <source>
        <dbReference type="EMBL" id="KAG0566687.1"/>
    </source>
</evidence>
<evidence type="ECO:0000256" key="2">
    <source>
        <dbReference type="ARBA" id="ARBA00009196"/>
    </source>
</evidence>
<evidence type="ECO:0000313" key="16">
    <source>
        <dbReference type="Proteomes" id="UP000822688"/>
    </source>
</evidence>
<feature type="region of interest" description="Disordered" evidence="13">
    <location>
        <begin position="224"/>
        <end position="357"/>
    </location>
</feature>
<protein>
    <recommendedName>
        <fullName evidence="3">non-specific serine/threonine protein kinase</fullName>
        <ecNumber evidence="3">2.7.11.1</ecNumber>
    </recommendedName>
</protein>
<dbReference type="Proteomes" id="UP000822688">
    <property type="component" value="Chromosome 7"/>
</dbReference>
<dbReference type="PANTHER" id="PTHR45852:SF1">
    <property type="entry name" value="SERINE_THREONINE-PROTEIN KINASE RIO2"/>
    <property type="match status" value="1"/>
</dbReference>
<dbReference type="GO" id="GO:0005829">
    <property type="term" value="C:cytosol"/>
    <property type="evidence" value="ECO:0007669"/>
    <property type="project" value="TreeGrafter"/>
</dbReference>
<accession>A0A8T0H7M1</accession>
<keyword evidence="8" id="KW-0418">Kinase</keyword>
<keyword evidence="5" id="KW-0808">Transferase</keyword>
<dbReference type="GO" id="GO:0004674">
    <property type="term" value="F:protein serine/threonine kinase activity"/>
    <property type="evidence" value="ECO:0007669"/>
    <property type="project" value="UniProtKB-KW"/>
</dbReference>
<evidence type="ECO:0000256" key="13">
    <source>
        <dbReference type="SAM" id="MobiDB-lite"/>
    </source>
</evidence>
<comment type="catalytic activity">
    <reaction evidence="12">
        <text>L-seryl-[protein] + ATP = O-phospho-L-seryl-[protein] + ADP + H(+)</text>
        <dbReference type="Rhea" id="RHEA:17989"/>
        <dbReference type="Rhea" id="RHEA-COMP:9863"/>
        <dbReference type="Rhea" id="RHEA-COMP:11604"/>
        <dbReference type="ChEBI" id="CHEBI:15378"/>
        <dbReference type="ChEBI" id="CHEBI:29999"/>
        <dbReference type="ChEBI" id="CHEBI:30616"/>
        <dbReference type="ChEBI" id="CHEBI:83421"/>
        <dbReference type="ChEBI" id="CHEBI:456216"/>
        <dbReference type="EC" id="2.7.11.1"/>
    </reaction>
</comment>
<evidence type="ECO:0000256" key="8">
    <source>
        <dbReference type="ARBA" id="ARBA00022777"/>
    </source>
</evidence>
<gene>
    <name evidence="15" type="ORF">KC19_7G081400</name>
</gene>
<evidence type="ECO:0000256" key="9">
    <source>
        <dbReference type="ARBA" id="ARBA00022840"/>
    </source>
</evidence>
<dbReference type="AlphaFoldDB" id="A0A8T0H7M1"/>
<dbReference type="SUPFAM" id="SSF56112">
    <property type="entry name" value="Protein kinase-like (PK-like)"/>
    <property type="match status" value="1"/>
</dbReference>
<comment type="cofactor">
    <cofactor evidence="1">
        <name>Mg(2+)</name>
        <dbReference type="ChEBI" id="CHEBI:18420"/>
    </cofactor>
</comment>
<dbReference type="SMART" id="SM00090">
    <property type="entry name" value="RIO"/>
    <property type="match status" value="1"/>
</dbReference>
<dbReference type="FunFam" id="3.30.200.20:FF:000052">
    <property type="entry name" value="Serine/threonine-protein kinase RIO2"/>
    <property type="match status" value="1"/>
</dbReference>
<sequence length="357" mass="40133">MALKLHRLGRTSFRAVKSKRDYLKHRNSYSWLYLSRLAALKEYAFMKALGEHGFPVPRAVDWNRHCVLMTLVKGFPMVQVKQLSDPPKAFDTVLGLITRLAQHGLIHCDFNEFNLMVDDDENITMIDFPQMVSITHRNAEMYFDRDVECIFKFFGKRFNYSPPGIKISKGTSEAENLDGDDEEGDGRPDFEAVAGGEESLDKVLEASGFTRKDQEVLEQFIEKAEGEEELSEEEEDSEEEDDSEQLQTETTDNSPDAVESFTKLTIDGNLDDEIDSTRDPQSLPAVSEEKTATEADGGESGSGEEEDPKLQKRLEKTRNRAAAYVKGGGRSRNSRNASKDKGGRRSKNVSSSSGYEI</sequence>
<dbReference type="EC" id="2.7.11.1" evidence="3"/>
<dbReference type="GO" id="GO:0030688">
    <property type="term" value="C:preribosome, small subunit precursor"/>
    <property type="evidence" value="ECO:0007669"/>
    <property type="project" value="TreeGrafter"/>
</dbReference>
<evidence type="ECO:0000256" key="5">
    <source>
        <dbReference type="ARBA" id="ARBA00022679"/>
    </source>
</evidence>
<comment type="catalytic activity">
    <reaction evidence="11">
        <text>L-threonyl-[protein] + ATP = O-phospho-L-threonyl-[protein] + ADP + H(+)</text>
        <dbReference type="Rhea" id="RHEA:46608"/>
        <dbReference type="Rhea" id="RHEA-COMP:11060"/>
        <dbReference type="Rhea" id="RHEA-COMP:11605"/>
        <dbReference type="ChEBI" id="CHEBI:15378"/>
        <dbReference type="ChEBI" id="CHEBI:30013"/>
        <dbReference type="ChEBI" id="CHEBI:30616"/>
        <dbReference type="ChEBI" id="CHEBI:61977"/>
        <dbReference type="ChEBI" id="CHEBI:456216"/>
        <dbReference type="EC" id="2.7.11.1"/>
    </reaction>
</comment>
<dbReference type="Gene3D" id="1.10.510.10">
    <property type="entry name" value="Transferase(Phosphotransferase) domain 1"/>
    <property type="match status" value="1"/>
</dbReference>
<dbReference type="InterPro" id="IPR011009">
    <property type="entry name" value="Kinase-like_dom_sf"/>
</dbReference>
<feature type="region of interest" description="Disordered" evidence="13">
    <location>
        <begin position="165"/>
        <end position="187"/>
    </location>
</feature>
<dbReference type="Gene3D" id="3.30.200.20">
    <property type="entry name" value="Phosphorylase Kinase, domain 1"/>
    <property type="match status" value="1"/>
</dbReference>
<dbReference type="GO" id="GO:0005524">
    <property type="term" value="F:ATP binding"/>
    <property type="evidence" value="ECO:0007669"/>
    <property type="project" value="UniProtKB-KW"/>
</dbReference>
<dbReference type="PANTHER" id="PTHR45852">
    <property type="entry name" value="SER/THR-PROTEIN KINASE RIO2"/>
    <property type="match status" value="1"/>
</dbReference>
<evidence type="ECO:0000259" key="14">
    <source>
        <dbReference type="SMART" id="SM00090"/>
    </source>
</evidence>
<keyword evidence="16" id="KW-1185">Reference proteome</keyword>
<dbReference type="EMBL" id="CM026428">
    <property type="protein sequence ID" value="KAG0566687.1"/>
    <property type="molecule type" value="Genomic_DNA"/>
</dbReference>
<comment type="caution">
    <text evidence="15">The sequence shown here is derived from an EMBL/GenBank/DDBJ whole genome shotgun (WGS) entry which is preliminary data.</text>
</comment>
<dbReference type="CDD" id="cd05144">
    <property type="entry name" value="RIO2_C"/>
    <property type="match status" value="1"/>
</dbReference>
<keyword evidence="10" id="KW-0460">Magnesium</keyword>
<dbReference type="InterPro" id="IPR030484">
    <property type="entry name" value="Rio2"/>
</dbReference>
<evidence type="ECO:0000256" key="1">
    <source>
        <dbReference type="ARBA" id="ARBA00001946"/>
    </source>
</evidence>
<organism evidence="15 16">
    <name type="scientific">Ceratodon purpureus</name>
    <name type="common">Fire moss</name>
    <name type="synonym">Dicranum purpureum</name>
    <dbReference type="NCBI Taxonomy" id="3225"/>
    <lineage>
        <taxon>Eukaryota</taxon>
        <taxon>Viridiplantae</taxon>
        <taxon>Streptophyta</taxon>
        <taxon>Embryophyta</taxon>
        <taxon>Bryophyta</taxon>
        <taxon>Bryophytina</taxon>
        <taxon>Bryopsida</taxon>
        <taxon>Dicranidae</taxon>
        <taxon>Pseudoditrichales</taxon>
        <taxon>Ditrichaceae</taxon>
        <taxon>Ceratodon</taxon>
    </lineage>
</organism>
<evidence type="ECO:0000256" key="12">
    <source>
        <dbReference type="ARBA" id="ARBA00048679"/>
    </source>
</evidence>
<name>A0A8T0H7M1_CERPU</name>
<comment type="similarity">
    <text evidence="2">Belongs to the protein kinase superfamily. RIO-type Ser/Thr kinase family.</text>
</comment>
<feature type="compositionally biased region" description="Acidic residues" evidence="13">
    <location>
        <begin position="225"/>
        <end position="244"/>
    </location>
</feature>
<feature type="domain" description="RIO kinase" evidence="14">
    <location>
        <begin position="1"/>
        <end position="173"/>
    </location>
</feature>
<dbReference type="InterPro" id="IPR000687">
    <property type="entry name" value="RIO_kinase"/>
</dbReference>
<feature type="compositionally biased region" description="Polar residues" evidence="13">
    <location>
        <begin position="348"/>
        <end position="357"/>
    </location>
</feature>
<dbReference type="GO" id="GO:0046872">
    <property type="term" value="F:metal ion binding"/>
    <property type="evidence" value="ECO:0007669"/>
    <property type="project" value="UniProtKB-KW"/>
</dbReference>
<dbReference type="InterPro" id="IPR018934">
    <property type="entry name" value="RIO_dom"/>
</dbReference>
<keyword evidence="9" id="KW-0067">ATP-binding</keyword>
<evidence type="ECO:0000256" key="6">
    <source>
        <dbReference type="ARBA" id="ARBA00022723"/>
    </source>
</evidence>
<evidence type="ECO:0000256" key="10">
    <source>
        <dbReference type="ARBA" id="ARBA00022842"/>
    </source>
</evidence>
<reference evidence="15" key="1">
    <citation type="submission" date="2020-06" db="EMBL/GenBank/DDBJ databases">
        <title>WGS assembly of Ceratodon purpureus strain R40.</title>
        <authorList>
            <person name="Carey S.B."/>
            <person name="Jenkins J."/>
            <person name="Shu S."/>
            <person name="Lovell J.T."/>
            <person name="Sreedasyam A."/>
            <person name="Maumus F."/>
            <person name="Tiley G.P."/>
            <person name="Fernandez-Pozo N."/>
            <person name="Barry K."/>
            <person name="Chen C."/>
            <person name="Wang M."/>
            <person name="Lipzen A."/>
            <person name="Daum C."/>
            <person name="Saski C.A."/>
            <person name="Payton A.C."/>
            <person name="Mcbreen J.C."/>
            <person name="Conrad R.E."/>
            <person name="Kollar L.M."/>
            <person name="Olsson S."/>
            <person name="Huttunen S."/>
            <person name="Landis J.B."/>
            <person name="Wickett N.J."/>
            <person name="Johnson M.G."/>
            <person name="Rensing S.A."/>
            <person name="Grimwood J."/>
            <person name="Schmutz J."/>
            <person name="Mcdaniel S.F."/>
        </authorList>
    </citation>
    <scope>NUCLEOTIDE SEQUENCE</scope>
    <source>
        <strain evidence="15">R40</strain>
    </source>
</reference>
<evidence type="ECO:0000256" key="3">
    <source>
        <dbReference type="ARBA" id="ARBA00012513"/>
    </source>
</evidence>
<feature type="compositionally biased region" description="Basic and acidic residues" evidence="13">
    <location>
        <begin position="308"/>
        <end position="318"/>
    </location>
</feature>
<dbReference type="GO" id="GO:0030490">
    <property type="term" value="P:maturation of SSU-rRNA"/>
    <property type="evidence" value="ECO:0007669"/>
    <property type="project" value="TreeGrafter"/>
</dbReference>
<keyword evidence="4" id="KW-0723">Serine/threonine-protein kinase</keyword>
<keyword evidence="7" id="KW-0547">Nucleotide-binding</keyword>
<dbReference type="Pfam" id="PF01163">
    <property type="entry name" value="RIO1"/>
    <property type="match status" value="1"/>
</dbReference>
<evidence type="ECO:0000256" key="11">
    <source>
        <dbReference type="ARBA" id="ARBA00047899"/>
    </source>
</evidence>
<evidence type="ECO:0000256" key="7">
    <source>
        <dbReference type="ARBA" id="ARBA00022741"/>
    </source>
</evidence>
<proteinExistence type="inferred from homology"/>
<keyword evidence="6" id="KW-0479">Metal-binding</keyword>
<evidence type="ECO:0000256" key="4">
    <source>
        <dbReference type="ARBA" id="ARBA00022527"/>
    </source>
</evidence>